<evidence type="ECO:0000313" key="1">
    <source>
        <dbReference type="EMBL" id="KAF2968246.1"/>
    </source>
</evidence>
<accession>A0A7C8INI4</accession>
<protein>
    <submittedName>
        <fullName evidence="1">Uncharacterized protein</fullName>
    </submittedName>
</protein>
<dbReference type="EMBL" id="WUBL01000054">
    <property type="protein sequence ID" value="KAF2968246.1"/>
    <property type="molecule type" value="Genomic_DNA"/>
</dbReference>
<keyword evidence="2" id="KW-1185">Reference proteome</keyword>
<reference evidence="1 2" key="1">
    <citation type="submission" date="2019-12" db="EMBL/GenBank/DDBJ databases">
        <title>Draft genome sequence of the ascomycete Xylaria multiplex DSM 110363.</title>
        <authorList>
            <person name="Buettner E."/>
            <person name="Kellner H."/>
        </authorList>
    </citation>
    <scope>NUCLEOTIDE SEQUENCE [LARGE SCALE GENOMIC DNA]</scope>
    <source>
        <strain evidence="1 2">DSM 110363</strain>
    </source>
</reference>
<comment type="caution">
    <text evidence="1">The sequence shown here is derived from an EMBL/GenBank/DDBJ whole genome shotgun (WGS) entry which is preliminary data.</text>
</comment>
<proteinExistence type="predicted"/>
<name>A0A7C8INI4_9PEZI</name>
<gene>
    <name evidence="1" type="ORF">GQX73_g5348</name>
</gene>
<sequence length="366" mass="41409">MLFSDSADTFIPALNAPQPTLETNSGSIPDTTFQINNDLSSLLASMPGSSSLQADSWPLQFTGLPNIPQEKSLTRKDYTKMTLICDNYAPWQLADPSTKAALTMDTLKKFHITFAHNSCTLYIHRYLYKENMPRWMLQAYTTCLTYTNQTAVNRAVVLRVLHDNVADLKATANNTTLVPQEKLARVHALMFYQTIRMFDGDITLGQQADDDMALLESWNKDLCKVRDNLDDLSNKENSVRDHPPESWELIWMIGVLPIAGRSLGHLWDAQNSFDFFRAWKERPLFIMSTFDFEDFLKTGTGDDLDEFAFYFLALINITIGNGYAAGQLCFICLLINPDFTGGHDTTVFIEHPTESFAAVSYELNTE</sequence>
<dbReference type="Proteomes" id="UP000481858">
    <property type="component" value="Unassembled WGS sequence"/>
</dbReference>
<dbReference type="AlphaFoldDB" id="A0A7C8INI4"/>
<organism evidence="1 2">
    <name type="scientific">Xylaria multiplex</name>
    <dbReference type="NCBI Taxonomy" id="323545"/>
    <lineage>
        <taxon>Eukaryota</taxon>
        <taxon>Fungi</taxon>
        <taxon>Dikarya</taxon>
        <taxon>Ascomycota</taxon>
        <taxon>Pezizomycotina</taxon>
        <taxon>Sordariomycetes</taxon>
        <taxon>Xylariomycetidae</taxon>
        <taxon>Xylariales</taxon>
        <taxon>Xylariaceae</taxon>
        <taxon>Xylaria</taxon>
    </lineage>
</organism>
<dbReference type="OrthoDB" id="9930022at2759"/>
<dbReference type="InParanoid" id="A0A7C8INI4"/>
<evidence type="ECO:0000313" key="2">
    <source>
        <dbReference type="Proteomes" id="UP000481858"/>
    </source>
</evidence>